<dbReference type="InterPro" id="IPR038351">
    <property type="entry name" value="MCD_N_sf"/>
</dbReference>
<evidence type="ECO:0000259" key="1">
    <source>
        <dbReference type="Pfam" id="PF05292"/>
    </source>
</evidence>
<dbReference type="Gene3D" id="1.20.140.90">
    <property type="entry name" value="Malonyl-CoA decarboxylase, oligemerization domain"/>
    <property type="match status" value="1"/>
</dbReference>
<dbReference type="Gene3D" id="3.40.630.150">
    <property type="entry name" value="Malonyl-CoA decarboxylase, catalytic domain"/>
    <property type="match status" value="1"/>
</dbReference>
<dbReference type="Proteomes" id="UP000640333">
    <property type="component" value="Unassembled WGS sequence"/>
</dbReference>
<organism evidence="3 4">
    <name type="scientific">Pontibacterium sinense</name>
    <dbReference type="NCBI Taxonomy" id="2781979"/>
    <lineage>
        <taxon>Bacteria</taxon>
        <taxon>Pseudomonadati</taxon>
        <taxon>Pseudomonadota</taxon>
        <taxon>Gammaproteobacteria</taxon>
        <taxon>Oceanospirillales</taxon>
        <taxon>Oceanospirillaceae</taxon>
        <taxon>Pontibacterium</taxon>
    </lineage>
</organism>
<feature type="domain" description="Malonyl-CoA decarboxylase C-terminal" evidence="1">
    <location>
        <begin position="165"/>
        <end position="419"/>
    </location>
</feature>
<dbReference type="GO" id="GO:0006633">
    <property type="term" value="P:fatty acid biosynthetic process"/>
    <property type="evidence" value="ECO:0007669"/>
    <property type="project" value="InterPro"/>
</dbReference>
<dbReference type="InterPro" id="IPR007956">
    <property type="entry name" value="Malonyl_CoA_deC_C"/>
</dbReference>
<dbReference type="InterPro" id="IPR038917">
    <property type="entry name" value="Malonyl_CoA_deC"/>
</dbReference>
<evidence type="ECO:0000313" key="3">
    <source>
        <dbReference type="EMBL" id="MBE9399033.1"/>
    </source>
</evidence>
<evidence type="ECO:0000313" key="4">
    <source>
        <dbReference type="Proteomes" id="UP000640333"/>
    </source>
</evidence>
<proteinExistence type="predicted"/>
<name>A0A8J7JZP1_9GAMM</name>
<dbReference type="GO" id="GO:0050080">
    <property type="term" value="F:malonyl-CoA decarboxylase activity"/>
    <property type="evidence" value="ECO:0007669"/>
    <property type="project" value="InterPro"/>
</dbReference>
<dbReference type="PANTHER" id="PTHR28641:SF1">
    <property type="entry name" value="MALONYL-COA DECARBOXYLASE, MITOCHONDRIAL"/>
    <property type="match status" value="1"/>
</dbReference>
<dbReference type="Pfam" id="PF05292">
    <property type="entry name" value="MCD"/>
    <property type="match status" value="1"/>
</dbReference>
<dbReference type="RefSeq" id="WP_193954727.1">
    <property type="nucleotide sequence ID" value="NZ_JADEYS010000021.1"/>
</dbReference>
<dbReference type="InterPro" id="IPR035372">
    <property type="entry name" value="MCD_N"/>
</dbReference>
<accession>A0A8J7JZP1</accession>
<evidence type="ECO:0000259" key="2">
    <source>
        <dbReference type="Pfam" id="PF17408"/>
    </source>
</evidence>
<sequence>MKWINRLIDSVATRGRELLHAEDPSRFDMAYSLQEDCTALLNQRGDAVALAIAQQILDRYVRLSTEEKLSFFQYLARDLSPDYEALGKHAQAMDAEPDARTYRRLLASLRQGRWTLFELLNIPGVGTQALVRMREDLLDHLQENPELKAVDLDLQTILEAWFNRGFLEFREINWHTPADVLEKLIRYEAVHEIQNWQDLKRRLASDRACFAFFHPALPDEPLIFVQVGYTDAVSTAIDPFLDQDQPEVDADQANTAIFYSISNCQKGLRGISFGNFLIKQVVQHIQQNHPHITQFSTLSPIPGLSRALNSEKLDETRLEQLAGNQLGELKERYQVSSLRDLLQHKADKLSVDHAPTVLFIEKLGLAYLTEVKRESEPYDPVARFHLSNGASIFRINAFANCRPYGLKSSYGLMVNYLYDLSRVEQNHEQFKRNGTIDVHRAMRKKLG</sequence>
<reference evidence="3" key="1">
    <citation type="submission" date="2020-10" db="EMBL/GenBank/DDBJ databases">
        <title>Bacterium isolated from coastal waters sediment.</title>
        <authorList>
            <person name="Chen R.-J."/>
            <person name="Lu D.-C."/>
            <person name="Zhu K.-L."/>
            <person name="Du Z.-J."/>
        </authorList>
    </citation>
    <scope>NUCLEOTIDE SEQUENCE</scope>
    <source>
        <strain evidence="3">N1Y112</strain>
    </source>
</reference>
<keyword evidence="4" id="KW-1185">Reference proteome</keyword>
<dbReference type="Pfam" id="PF17408">
    <property type="entry name" value="MCD_N"/>
    <property type="match status" value="1"/>
</dbReference>
<dbReference type="EMBL" id="JADEYS010000021">
    <property type="protein sequence ID" value="MBE9399033.1"/>
    <property type="molecule type" value="Genomic_DNA"/>
</dbReference>
<dbReference type="InterPro" id="IPR042303">
    <property type="entry name" value="Malonyl_CoA_deC_C_sf"/>
</dbReference>
<feature type="domain" description="Malonyl-CoA decarboxylase N-terminal" evidence="2">
    <location>
        <begin position="80"/>
        <end position="162"/>
    </location>
</feature>
<dbReference type="AlphaFoldDB" id="A0A8J7JZP1"/>
<protein>
    <submittedName>
        <fullName evidence="3">Malonyl-CoA decarboxylase family protein</fullName>
    </submittedName>
</protein>
<gene>
    <name evidence="3" type="ORF">IOQ59_17375</name>
</gene>
<dbReference type="PANTHER" id="PTHR28641">
    <property type="match status" value="1"/>
</dbReference>
<comment type="caution">
    <text evidence="3">The sequence shown here is derived from an EMBL/GenBank/DDBJ whole genome shotgun (WGS) entry which is preliminary data.</text>
</comment>